<keyword evidence="3" id="KW-1185">Reference proteome</keyword>
<protein>
    <submittedName>
        <fullName evidence="2">Uncharacterized protein</fullName>
    </submittedName>
</protein>
<evidence type="ECO:0000313" key="2">
    <source>
        <dbReference type="EMBL" id="KAJ1093795.1"/>
    </source>
</evidence>
<feature type="compositionally biased region" description="Polar residues" evidence="1">
    <location>
        <begin position="138"/>
        <end position="149"/>
    </location>
</feature>
<sequence>MQGRVLCRRVRGLRPAELRRGNGTQVPSKRDAGAGWLTSECSAARSTNAAAATAVTATAAFGGAQAAHRQRRQWKRRAEEPEGPLVLGLSDPSAAVSFSLLALSGPVRCTVIPDRDPRRPSARRPLPPRGRTEERDSGSLSLDFQSEPQLQEKQRQLHGLWGKSSSAVEHPRRKVGGELHGPAHPTGQDAFRRLRRLQEAETTPRQQQFSTETPEIRQRRGLLQGDTVTAGEE</sequence>
<gene>
    <name evidence="2" type="ORF">NDU88_006887</name>
</gene>
<dbReference type="EMBL" id="JANPWB010000015">
    <property type="protein sequence ID" value="KAJ1093795.1"/>
    <property type="molecule type" value="Genomic_DNA"/>
</dbReference>
<proteinExistence type="predicted"/>
<name>A0AAV7LQG5_PLEWA</name>
<dbReference type="Proteomes" id="UP001066276">
    <property type="component" value="Chromosome 11"/>
</dbReference>
<evidence type="ECO:0000256" key="1">
    <source>
        <dbReference type="SAM" id="MobiDB-lite"/>
    </source>
</evidence>
<accession>A0AAV7LQG5</accession>
<organism evidence="2 3">
    <name type="scientific">Pleurodeles waltl</name>
    <name type="common">Iberian ribbed newt</name>
    <dbReference type="NCBI Taxonomy" id="8319"/>
    <lineage>
        <taxon>Eukaryota</taxon>
        <taxon>Metazoa</taxon>
        <taxon>Chordata</taxon>
        <taxon>Craniata</taxon>
        <taxon>Vertebrata</taxon>
        <taxon>Euteleostomi</taxon>
        <taxon>Amphibia</taxon>
        <taxon>Batrachia</taxon>
        <taxon>Caudata</taxon>
        <taxon>Salamandroidea</taxon>
        <taxon>Salamandridae</taxon>
        <taxon>Pleurodelinae</taxon>
        <taxon>Pleurodeles</taxon>
    </lineage>
</organism>
<dbReference type="AlphaFoldDB" id="A0AAV7LQG5"/>
<evidence type="ECO:0000313" key="3">
    <source>
        <dbReference type="Proteomes" id="UP001066276"/>
    </source>
</evidence>
<feature type="compositionally biased region" description="Basic and acidic residues" evidence="1">
    <location>
        <begin position="190"/>
        <end position="199"/>
    </location>
</feature>
<feature type="compositionally biased region" description="Polar residues" evidence="1">
    <location>
        <begin position="200"/>
        <end position="213"/>
    </location>
</feature>
<comment type="caution">
    <text evidence="2">The sequence shown here is derived from an EMBL/GenBank/DDBJ whole genome shotgun (WGS) entry which is preliminary data.</text>
</comment>
<feature type="region of interest" description="Disordered" evidence="1">
    <location>
        <begin position="111"/>
        <end position="233"/>
    </location>
</feature>
<reference evidence="2" key="1">
    <citation type="journal article" date="2022" name="bioRxiv">
        <title>Sequencing and chromosome-scale assembly of the giantPleurodeles waltlgenome.</title>
        <authorList>
            <person name="Brown T."/>
            <person name="Elewa A."/>
            <person name="Iarovenko S."/>
            <person name="Subramanian E."/>
            <person name="Araus A.J."/>
            <person name="Petzold A."/>
            <person name="Susuki M."/>
            <person name="Suzuki K.-i.T."/>
            <person name="Hayashi T."/>
            <person name="Toyoda A."/>
            <person name="Oliveira C."/>
            <person name="Osipova E."/>
            <person name="Leigh N.D."/>
            <person name="Simon A."/>
            <person name="Yun M.H."/>
        </authorList>
    </citation>
    <scope>NUCLEOTIDE SEQUENCE</scope>
    <source>
        <strain evidence="2">20211129_DDA</strain>
        <tissue evidence="2">Liver</tissue>
    </source>
</reference>